<proteinExistence type="predicted"/>
<dbReference type="Proteomes" id="UP001066276">
    <property type="component" value="Chromosome 1_1"/>
</dbReference>
<comment type="caution">
    <text evidence="1">The sequence shown here is derived from an EMBL/GenBank/DDBJ whole genome shotgun (WGS) entry which is preliminary data.</text>
</comment>
<sequence>MDGVLCGRRVGEFLADLENFLSVVGCGVVVGDGCSLGFFDVLVVFAEGWLICGSVGGVFGGLPMLLKLVATALGGSEHWSVPAGSFQGFDGVGWFQHGDFISAVEDSNDGRNYLVKLSNKYADEVSEYCAHNVCTFNGEYTNEVMDETDYNLLLTTAEL</sequence>
<name>A0AAV7WYE2_PLEWA</name>
<dbReference type="AlphaFoldDB" id="A0AAV7WYE2"/>
<protein>
    <submittedName>
        <fullName evidence="1">Uncharacterized protein</fullName>
    </submittedName>
</protein>
<keyword evidence="2" id="KW-1185">Reference proteome</keyword>
<accession>A0AAV7WYE2</accession>
<dbReference type="EMBL" id="JANPWB010000001">
    <property type="protein sequence ID" value="KAJ1219153.1"/>
    <property type="molecule type" value="Genomic_DNA"/>
</dbReference>
<evidence type="ECO:0000313" key="2">
    <source>
        <dbReference type="Proteomes" id="UP001066276"/>
    </source>
</evidence>
<gene>
    <name evidence="1" type="ORF">NDU88_006724</name>
</gene>
<organism evidence="1 2">
    <name type="scientific">Pleurodeles waltl</name>
    <name type="common">Iberian ribbed newt</name>
    <dbReference type="NCBI Taxonomy" id="8319"/>
    <lineage>
        <taxon>Eukaryota</taxon>
        <taxon>Metazoa</taxon>
        <taxon>Chordata</taxon>
        <taxon>Craniata</taxon>
        <taxon>Vertebrata</taxon>
        <taxon>Euteleostomi</taxon>
        <taxon>Amphibia</taxon>
        <taxon>Batrachia</taxon>
        <taxon>Caudata</taxon>
        <taxon>Salamandroidea</taxon>
        <taxon>Salamandridae</taxon>
        <taxon>Pleurodelinae</taxon>
        <taxon>Pleurodeles</taxon>
    </lineage>
</organism>
<reference evidence="1" key="1">
    <citation type="journal article" date="2022" name="bioRxiv">
        <title>Sequencing and chromosome-scale assembly of the giantPleurodeles waltlgenome.</title>
        <authorList>
            <person name="Brown T."/>
            <person name="Elewa A."/>
            <person name="Iarovenko S."/>
            <person name="Subramanian E."/>
            <person name="Araus A.J."/>
            <person name="Petzold A."/>
            <person name="Susuki M."/>
            <person name="Suzuki K.-i.T."/>
            <person name="Hayashi T."/>
            <person name="Toyoda A."/>
            <person name="Oliveira C."/>
            <person name="Osipova E."/>
            <person name="Leigh N.D."/>
            <person name="Simon A."/>
            <person name="Yun M.H."/>
        </authorList>
    </citation>
    <scope>NUCLEOTIDE SEQUENCE</scope>
    <source>
        <strain evidence="1">20211129_DDA</strain>
        <tissue evidence="1">Liver</tissue>
    </source>
</reference>
<evidence type="ECO:0000313" key="1">
    <source>
        <dbReference type="EMBL" id="KAJ1219153.1"/>
    </source>
</evidence>